<proteinExistence type="inferred from homology"/>
<evidence type="ECO:0000313" key="5">
    <source>
        <dbReference type="Proteomes" id="UP000708576"/>
    </source>
</evidence>
<keyword evidence="2" id="KW-0413">Isomerase</keyword>
<reference evidence="4 5" key="1">
    <citation type="journal article" date="2015" name="Int. J. Syst. Evol. Microbiol.">
        <title>Carboxylicivirga linearis sp. nov., isolated from a sea cucumber culture pond.</title>
        <authorList>
            <person name="Wang F.Q."/>
            <person name="Zhou Y.X."/>
            <person name="Lin X.Z."/>
            <person name="Chen G.J."/>
            <person name="Du Z.J."/>
        </authorList>
    </citation>
    <scope>NUCLEOTIDE SEQUENCE [LARGE SCALE GENOMIC DNA]</scope>
    <source>
        <strain evidence="4 5">FB218</strain>
    </source>
</reference>
<sequence length="73" mass="8368">MPHVVIKMYPGTTVEQKKELTKQVTDSLVSIVNKPESAISIAIEEVAETEWMDKVYDSEIRPNLEKLYKKPGY</sequence>
<dbReference type="Proteomes" id="UP000708576">
    <property type="component" value="Unassembled WGS sequence"/>
</dbReference>
<dbReference type="InterPro" id="IPR004370">
    <property type="entry name" value="4-OT-like_dom"/>
</dbReference>
<dbReference type="PANTHER" id="PTHR35530">
    <property type="entry name" value="TAUTOMERASE-RELATED"/>
    <property type="match status" value="1"/>
</dbReference>
<dbReference type="EMBL" id="JAGUCO010000034">
    <property type="protein sequence ID" value="MBS2100983.1"/>
    <property type="molecule type" value="Genomic_DNA"/>
</dbReference>
<accession>A0ABS5K1F2</accession>
<dbReference type="Pfam" id="PF01361">
    <property type="entry name" value="Tautomerase"/>
    <property type="match status" value="1"/>
</dbReference>
<dbReference type="SUPFAM" id="SSF55331">
    <property type="entry name" value="Tautomerase/MIF"/>
    <property type="match status" value="1"/>
</dbReference>
<dbReference type="PIRSF" id="PIRSF037799">
    <property type="entry name" value="Tautomer_YdcE_prd"/>
    <property type="match status" value="1"/>
</dbReference>
<dbReference type="InterPro" id="IPR017284">
    <property type="entry name" value="Tautomerase_PptA"/>
</dbReference>
<evidence type="ECO:0000256" key="2">
    <source>
        <dbReference type="ARBA" id="ARBA00023235"/>
    </source>
</evidence>
<feature type="domain" description="4-oxalocrotonate tautomerase-like" evidence="3">
    <location>
        <begin position="2"/>
        <end position="51"/>
    </location>
</feature>
<dbReference type="PANTHER" id="PTHR35530:SF1">
    <property type="entry name" value="2-HYDROXYMUCONATE TAUTOMERASE"/>
    <property type="match status" value="1"/>
</dbReference>
<evidence type="ECO:0000259" key="3">
    <source>
        <dbReference type="Pfam" id="PF01361"/>
    </source>
</evidence>
<protein>
    <submittedName>
        <fullName evidence="4">Tautomerase family protein</fullName>
    </submittedName>
</protein>
<organism evidence="4 5">
    <name type="scientific">Carboxylicivirga linearis</name>
    <dbReference type="NCBI Taxonomy" id="1628157"/>
    <lineage>
        <taxon>Bacteria</taxon>
        <taxon>Pseudomonadati</taxon>
        <taxon>Bacteroidota</taxon>
        <taxon>Bacteroidia</taxon>
        <taxon>Marinilabiliales</taxon>
        <taxon>Marinilabiliaceae</taxon>
        <taxon>Carboxylicivirga</taxon>
    </lineage>
</organism>
<evidence type="ECO:0000256" key="1">
    <source>
        <dbReference type="ARBA" id="ARBA00006723"/>
    </source>
</evidence>
<dbReference type="RefSeq" id="WP_212219899.1">
    <property type="nucleotide sequence ID" value="NZ_JAGUCO010000034.1"/>
</dbReference>
<keyword evidence="5" id="KW-1185">Reference proteome</keyword>
<dbReference type="InterPro" id="IPR014347">
    <property type="entry name" value="Tautomerase/MIF_sf"/>
</dbReference>
<comment type="similarity">
    <text evidence="1">Belongs to the 4-oxalocrotonate tautomerase family.</text>
</comment>
<evidence type="ECO:0000313" key="4">
    <source>
        <dbReference type="EMBL" id="MBS2100983.1"/>
    </source>
</evidence>
<comment type="caution">
    <text evidence="4">The sequence shown here is derived from an EMBL/GenBank/DDBJ whole genome shotgun (WGS) entry which is preliminary data.</text>
</comment>
<dbReference type="Gene3D" id="3.30.429.10">
    <property type="entry name" value="Macrophage Migration Inhibitory Factor"/>
    <property type="match status" value="1"/>
</dbReference>
<gene>
    <name evidence="4" type="ORF">KEM10_22040</name>
</gene>
<name>A0ABS5K1F2_9BACT</name>